<keyword evidence="1" id="KW-0472">Membrane</keyword>
<name>A0AAT9G879_9RICK</name>
<reference evidence="3" key="1">
    <citation type="submission" date="2024-01" db="EMBL/GenBank/DDBJ databases">
        <title>Sequencing the genomes of a sandfly, Sergentomyia squamirostris, and its two endosymbionts.</title>
        <authorList>
            <person name="Itokawa K."/>
            <person name="Sanjoba C."/>
        </authorList>
    </citation>
    <scope>NUCLEOTIDE SEQUENCE</scope>
    <source>
        <strain evidence="3">RiSSQ</strain>
    </source>
</reference>
<protein>
    <submittedName>
        <fullName evidence="3">Phosphatase PAP2 family protein</fullName>
    </submittedName>
</protein>
<dbReference type="Pfam" id="PF01569">
    <property type="entry name" value="PAP2"/>
    <property type="match status" value="1"/>
</dbReference>
<dbReference type="InterPro" id="IPR000326">
    <property type="entry name" value="PAP2/HPO"/>
</dbReference>
<proteinExistence type="predicted"/>
<dbReference type="EMBL" id="AP029170">
    <property type="protein sequence ID" value="BFD45992.1"/>
    <property type="molecule type" value="Genomic_DNA"/>
</dbReference>
<keyword evidence="1" id="KW-1133">Transmembrane helix</keyword>
<feature type="transmembrane region" description="Helical" evidence="1">
    <location>
        <begin position="6"/>
        <end position="27"/>
    </location>
</feature>
<dbReference type="GO" id="GO:0042392">
    <property type="term" value="F:sphingosine-1-phosphate phosphatase activity"/>
    <property type="evidence" value="ECO:0007669"/>
    <property type="project" value="TreeGrafter"/>
</dbReference>
<dbReference type="InterPro" id="IPR036938">
    <property type="entry name" value="PAP2/HPO_sf"/>
</dbReference>
<dbReference type="Gene3D" id="1.20.144.10">
    <property type="entry name" value="Phosphatidic acid phosphatase type 2/haloperoxidase"/>
    <property type="match status" value="1"/>
</dbReference>
<accession>A0AAT9G879</accession>
<dbReference type="PANTHER" id="PTHR14969:SF13">
    <property type="entry name" value="AT30094P"/>
    <property type="match status" value="1"/>
</dbReference>
<dbReference type="AlphaFoldDB" id="A0AAT9G879"/>
<evidence type="ECO:0000259" key="2">
    <source>
        <dbReference type="SMART" id="SM00014"/>
    </source>
</evidence>
<feature type="domain" description="Phosphatidic acid phosphatase type 2/haloperoxidase" evidence="2">
    <location>
        <begin position="91"/>
        <end position="213"/>
    </location>
</feature>
<dbReference type="SMART" id="SM00014">
    <property type="entry name" value="acidPPc"/>
    <property type="match status" value="1"/>
</dbReference>
<evidence type="ECO:0000256" key="1">
    <source>
        <dbReference type="SAM" id="Phobius"/>
    </source>
</evidence>
<dbReference type="PANTHER" id="PTHR14969">
    <property type="entry name" value="SPHINGOSINE-1-PHOSPHATE PHOSPHOHYDROLASE"/>
    <property type="match status" value="1"/>
</dbReference>
<evidence type="ECO:0000313" key="3">
    <source>
        <dbReference type="EMBL" id="BFD45992.1"/>
    </source>
</evidence>
<feature type="transmembrane region" description="Helical" evidence="1">
    <location>
        <begin position="48"/>
        <end position="77"/>
    </location>
</feature>
<dbReference type="CDD" id="cd03396">
    <property type="entry name" value="PAP2_like_6"/>
    <property type="match status" value="1"/>
</dbReference>
<feature type="transmembrane region" description="Helical" evidence="1">
    <location>
        <begin position="89"/>
        <end position="109"/>
    </location>
</feature>
<keyword evidence="1" id="KW-0812">Transmembrane</keyword>
<dbReference type="SUPFAM" id="SSF48317">
    <property type="entry name" value="Acid phosphatase/Vanadium-dependent haloperoxidase"/>
    <property type="match status" value="1"/>
</dbReference>
<feature type="transmembrane region" description="Helical" evidence="1">
    <location>
        <begin position="198"/>
        <end position="216"/>
    </location>
</feature>
<feature type="transmembrane region" description="Helical" evidence="1">
    <location>
        <begin position="160"/>
        <end position="186"/>
    </location>
</feature>
<sequence>MINTNLVYTSIFTFGIVLLLTILFPNLDIDFSKLFYDSNNGFIYRNNNIVLLLFEVIPILSKLLTIVILLYLLYLIVKYKTFNRLIISWSFYIILSTAVGPGLLVNYIFKENFGRARPLQIKEFNGTKNFTRAFSISNECLHNCSFSSGHAAMAYSLTSFAYVAPLIFFSRIYSITLIFGTLVGLSRILMGGHFLSDVLASCVVTLIINHLLYLCWQKLKLI</sequence>
<organism evidence="3">
    <name type="scientific">Candidatus Tisiphia endosymbiont of Sergentomyia squamirostris</name>
    <dbReference type="NCBI Taxonomy" id="3113639"/>
    <lineage>
        <taxon>Bacteria</taxon>
        <taxon>Pseudomonadati</taxon>
        <taxon>Pseudomonadota</taxon>
        <taxon>Alphaproteobacteria</taxon>
        <taxon>Rickettsiales</taxon>
        <taxon>Rickettsiaceae</taxon>
        <taxon>Rickettsieae</taxon>
        <taxon>Candidatus Tisiphia</taxon>
    </lineage>
</organism>
<gene>
    <name evidence="3" type="ORF">DMENIID0002_06380</name>
</gene>